<dbReference type="PANTHER" id="PTHR30006">
    <property type="entry name" value="THIAMINE-BINDING PERIPLASMIC PROTEIN-RELATED"/>
    <property type="match status" value="1"/>
</dbReference>
<organism evidence="5 6">
    <name type="scientific">Candidatus Segetimicrobium genomatis</name>
    <dbReference type="NCBI Taxonomy" id="2569760"/>
    <lineage>
        <taxon>Bacteria</taxon>
        <taxon>Bacillati</taxon>
        <taxon>Candidatus Sysuimicrobiota</taxon>
        <taxon>Candidatus Sysuimicrobiia</taxon>
        <taxon>Candidatus Sysuimicrobiales</taxon>
        <taxon>Candidatus Segetimicrobiaceae</taxon>
        <taxon>Candidatus Segetimicrobium</taxon>
    </lineage>
</organism>
<accession>A0A537JJH7</accession>
<dbReference type="PANTHER" id="PTHR30006:SF3">
    <property type="entry name" value="THIAMINE-BINDING PERIPLASMIC PROTEIN"/>
    <property type="match status" value="1"/>
</dbReference>
<dbReference type="Gene3D" id="3.40.190.10">
    <property type="entry name" value="Periplasmic binding protein-like II"/>
    <property type="match status" value="2"/>
</dbReference>
<dbReference type="SUPFAM" id="SSF53850">
    <property type="entry name" value="Periplasmic binding protein-like II"/>
    <property type="match status" value="1"/>
</dbReference>
<comment type="subcellular location">
    <subcellularLocation>
        <location evidence="1">Periplasm</location>
    </subcellularLocation>
</comment>
<comment type="caution">
    <text evidence="5">The sequence shown here is derived from an EMBL/GenBank/DDBJ whole genome shotgun (WGS) entry which is preliminary data.</text>
</comment>
<evidence type="ECO:0000313" key="6">
    <source>
        <dbReference type="Proteomes" id="UP000320048"/>
    </source>
</evidence>
<dbReference type="AlphaFoldDB" id="A0A537JJH7"/>
<dbReference type="InterPro" id="IPR006059">
    <property type="entry name" value="SBP"/>
</dbReference>
<evidence type="ECO:0000313" key="5">
    <source>
        <dbReference type="EMBL" id="TMI83699.1"/>
    </source>
</evidence>
<proteinExistence type="predicted"/>
<gene>
    <name evidence="5" type="ORF">E6H04_02460</name>
</gene>
<dbReference type="GO" id="GO:0030288">
    <property type="term" value="C:outer membrane-bounded periplasmic space"/>
    <property type="evidence" value="ECO:0007669"/>
    <property type="project" value="TreeGrafter"/>
</dbReference>
<keyword evidence="2" id="KW-0813">Transport</keyword>
<dbReference type="CDD" id="cd13589">
    <property type="entry name" value="PBP2_polyamine_RpCGA009"/>
    <property type="match status" value="1"/>
</dbReference>
<reference evidence="5 6" key="1">
    <citation type="journal article" date="2019" name="Nat. Microbiol.">
        <title>Mediterranean grassland soil C-N compound turnover is dependent on rainfall and depth, and is mediated by genomically divergent microorganisms.</title>
        <authorList>
            <person name="Diamond S."/>
            <person name="Andeer P.F."/>
            <person name="Li Z."/>
            <person name="Crits-Christoph A."/>
            <person name="Burstein D."/>
            <person name="Anantharaman K."/>
            <person name="Lane K.R."/>
            <person name="Thomas B.C."/>
            <person name="Pan C."/>
            <person name="Northen T.R."/>
            <person name="Banfield J.F."/>
        </authorList>
    </citation>
    <scope>NUCLEOTIDE SEQUENCE [LARGE SCALE GENOMIC DNA]</scope>
    <source>
        <strain evidence="5">NP_7</strain>
    </source>
</reference>
<name>A0A537JJH7_9BACT</name>
<dbReference type="GO" id="GO:0015888">
    <property type="term" value="P:thiamine transport"/>
    <property type="evidence" value="ECO:0007669"/>
    <property type="project" value="TreeGrafter"/>
</dbReference>
<dbReference type="Pfam" id="PF13416">
    <property type="entry name" value="SBP_bac_8"/>
    <property type="match status" value="1"/>
</dbReference>
<keyword evidence="3" id="KW-0732">Signal</keyword>
<evidence type="ECO:0000256" key="2">
    <source>
        <dbReference type="ARBA" id="ARBA00022448"/>
    </source>
</evidence>
<evidence type="ECO:0000256" key="4">
    <source>
        <dbReference type="ARBA" id="ARBA00022764"/>
    </source>
</evidence>
<dbReference type="EMBL" id="VBAO01000064">
    <property type="protein sequence ID" value="TMI83699.1"/>
    <property type="molecule type" value="Genomic_DNA"/>
</dbReference>
<dbReference type="GO" id="GO:0030975">
    <property type="term" value="F:thiamine binding"/>
    <property type="evidence" value="ECO:0007669"/>
    <property type="project" value="TreeGrafter"/>
</dbReference>
<dbReference type="Proteomes" id="UP000320048">
    <property type="component" value="Unassembled WGS sequence"/>
</dbReference>
<keyword evidence="4" id="KW-0574">Periplasm</keyword>
<evidence type="ECO:0000256" key="1">
    <source>
        <dbReference type="ARBA" id="ARBA00004418"/>
    </source>
</evidence>
<sequence length="437" mass="47869">MGAPPMPGASLRAPPADQRLLALAGLAQLQSRPVASDAPLRQRRLCGSEVERDEVSGVQAKKGGATMTEDQASLLSKLARGRTSRREFMRQGTLLGLSVPTLLRLLEAPAAAKAGSKVVNVASYGGSYNENFRKGFLDAFEKETDIKVNLGANASLALAKLQAESGNPQWDIVELTGSEYEVAVQQSLVQRLDYKKIDTSKVPAYLKKPHGIMYALFLFVKAYDQRKIPDARAPRTWAEFWDTGRYPIKRSLNQNIADGSLLEAALMADGVPMNRVYPIDIERALKSLDRLGKRNIIWHSTNQEPIQQLTSGEVALATSWNGRVFPARQAGAQINFTADQGVVSGDYLPVVKGAPNREAAFELINFIATNDVAAAQFMILTTYATANARALSLLSKNLADQLPTGDALKSKVLMRNDAWWAEHLESATTRFKQWQVT</sequence>
<dbReference type="GO" id="GO:0030976">
    <property type="term" value="F:thiamine pyrophosphate binding"/>
    <property type="evidence" value="ECO:0007669"/>
    <property type="project" value="TreeGrafter"/>
</dbReference>
<protein>
    <submittedName>
        <fullName evidence="5">ABC transporter substrate-binding protein</fullName>
    </submittedName>
</protein>
<evidence type="ECO:0000256" key="3">
    <source>
        <dbReference type="ARBA" id="ARBA00022729"/>
    </source>
</evidence>